<reference evidence="1" key="1">
    <citation type="journal article" date="2014" name="Nat. Commun.">
        <title>The tobacco genome sequence and its comparison with those of tomato and potato.</title>
        <authorList>
            <person name="Sierro N."/>
            <person name="Battey J.N."/>
            <person name="Ouadi S."/>
            <person name="Bakaher N."/>
            <person name="Bovet L."/>
            <person name="Willig A."/>
            <person name="Goepfert S."/>
            <person name="Peitsch M.C."/>
            <person name="Ivanov N.V."/>
        </authorList>
    </citation>
    <scope>NUCLEOTIDE SEQUENCE [LARGE SCALE GENOMIC DNA]</scope>
</reference>
<name>A0AC58RWQ5_TOBAC</name>
<keyword evidence="1" id="KW-1185">Reference proteome</keyword>
<accession>A0AC58RWQ5</accession>
<organism evidence="1 2">
    <name type="scientific">Nicotiana tabacum</name>
    <name type="common">Common tobacco</name>
    <dbReference type="NCBI Taxonomy" id="4097"/>
    <lineage>
        <taxon>Eukaryota</taxon>
        <taxon>Viridiplantae</taxon>
        <taxon>Streptophyta</taxon>
        <taxon>Embryophyta</taxon>
        <taxon>Tracheophyta</taxon>
        <taxon>Spermatophyta</taxon>
        <taxon>Magnoliopsida</taxon>
        <taxon>eudicotyledons</taxon>
        <taxon>Gunneridae</taxon>
        <taxon>Pentapetalae</taxon>
        <taxon>asterids</taxon>
        <taxon>lamiids</taxon>
        <taxon>Solanales</taxon>
        <taxon>Solanaceae</taxon>
        <taxon>Nicotianoideae</taxon>
        <taxon>Nicotianeae</taxon>
        <taxon>Nicotiana</taxon>
    </lineage>
</organism>
<proteinExistence type="predicted"/>
<gene>
    <name evidence="2" type="primary">LOC142163872</name>
</gene>
<dbReference type="RefSeq" id="XP_075077123.1">
    <property type="nucleotide sequence ID" value="XM_075221022.1"/>
</dbReference>
<evidence type="ECO:0000313" key="2">
    <source>
        <dbReference type="RefSeq" id="XP_075077123.1"/>
    </source>
</evidence>
<dbReference type="Proteomes" id="UP000790787">
    <property type="component" value="Chromosome 9"/>
</dbReference>
<reference evidence="2" key="2">
    <citation type="submission" date="2025-08" db="UniProtKB">
        <authorList>
            <consortium name="RefSeq"/>
        </authorList>
    </citation>
    <scope>IDENTIFICATION</scope>
    <source>
        <tissue evidence="2">Leaf</tissue>
    </source>
</reference>
<sequence>MKATIFRALHSHLSLHVESTDEGERRENKARYKNARKEAKLAVNDAKNAAFSRLYEELGDKGGDKKLFWFAKARERKGRDLDQVRCIKDEEGRVLMDEAMIKRIWQTYFHKLLNEKGDRDIVFGDLEHFESRHVFRYCRHIKVKEVVGAMRTLNRSRATGPDEIPVEFWRYVGIEGLKWLTELFNVIFKTEKNVFLLGRVRNGSS</sequence>
<protein>
    <submittedName>
        <fullName evidence="2">Uncharacterized protein LOC142163872</fullName>
    </submittedName>
</protein>
<evidence type="ECO:0000313" key="1">
    <source>
        <dbReference type="Proteomes" id="UP000790787"/>
    </source>
</evidence>